<evidence type="ECO:0000256" key="5">
    <source>
        <dbReference type="ARBA" id="ARBA00023128"/>
    </source>
</evidence>
<keyword evidence="2 7" id="KW-0812">Transmembrane</keyword>
<evidence type="ECO:0000256" key="6">
    <source>
        <dbReference type="ARBA" id="ARBA00023136"/>
    </source>
</evidence>
<evidence type="ECO:0000256" key="1">
    <source>
        <dbReference type="ARBA" id="ARBA00010877"/>
    </source>
</evidence>
<dbReference type="EMBL" id="JASPKY010000107">
    <property type="protein sequence ID" value="KAK9736950.1"/>
    <property type="molecule type" value="Genomic_DNA"/>
</dbReference>
<comment type="subcellular location">
    <subcellularLocation>
        <location evidence="7">Mitochondrion inner membrane</location>
        <topology evidence="7">Single-pass membrane protein</topology>
    </subcellularLocation>
</comment>
<accession>A0AAW1LSF9</accession>
<keyword evidence="11" id="KW-1185">Reference proteome</keyword>
<evidence type="ECO:0000256" key="3">
    <source>
        <dbReference type="ARBA" id="ARBA00022792"/>
    </source>
</evidence>
<dbReference type="InterPro" id="IPR019133">
    <property type="entry name" value="MIC60"/>
</dbReference>
<name>A0AAW1LSF9_POPJA</name>
<keyword evidence="3 7" id="KW-0999">Mitochondrion inner membrane</keyword>
<dbReference type="GO" id="GO:0042407">
    <property type="term" value="P:cristae formation"/>
    <property type="evidence" value="ECO:0007669"/>
    <property type="project" value="TreeGrafter"/>
</dbReference>
<keyword evidence="8" id="KW-0175">Coiled coil</keyword>
<dbReference type="PANTHER" id="PTHR15415:SF7">
    <property type="entry name" value="MICOS COMPLEX SUBUNIT MIC60"/>
    <property type="match status" value="1"/>
</dbReference>
<comment type="similarity">
    <text evidence="1 7">Belongs to the MICOS complex subunit Mic60 family.</text>
</comment>
<sequence>MFRIVRVSATRLQGRYHGGSSRLYRTIRYYSKEQQQSELCPPPPPKKTHTGTALTFGGLALLGGAIIGYAKYDPDFRCHLVEYAPFTDDVIKFVFQEEKTYYYAITDLYRSWRDALFPGDEESDHKKKKKRKVAIQPTEEYKPPSLVLPVVAKDAKIPSAQYQEVRLQSKGSGDGQPKEDVVDPREDVVLPETHPQNLADLEKSTTEAAKKAIELYTTAINAIRTYIAEIEVIIDDSTQSADQRVWETIKQKIDAKNDALKKAETEAKHAERDHRKLKSLLTTTEFNVKESIKQQAFRNIEELSANIETAKKSLQDEIQRSNITEKYWFKVREARRYFGDELAILFPNVDINEKKLSISEGDLDLFVLHAMAKVLYYQKELYKLETIGTERLNRAVEAAKKGGLEVLTTEQICHELEKEKRALEVEFQKKCLKLKEAGEKDLRRQLQMQSQAFADHLNDAIKLKEQEVEVKLTRDFDEKLLEEKCKHKEQLAAMVGRLRGLDQAIKETIGTERLNRAVEAAKKGGLEVLTTEQICHELEKEKRALEVEFQKKCLKLKEAGEKDLRRQLQLQSQAFADHLNDAIKLKEQEVEVKLTRDFDEKLLEEKCKHKEQLAAMVGRLRGLDQAIKERNNVDKDAHQAQVLWAACQSLYRAVKSGCPGFPWTEQLRPLDPEIKAVKLAADKNDELVNAVVAGIPPAAKNRGVYPEDALRERFLKVEEMARGLALVPEQGGRLHIYLLSYLQSFLLLRAANPIPQAELNDDETDFSKLTTNDILQRARYWIDRGDFSQTLKYMNLLQGAPRAIARQWMEEARIMLETQQAANTLMAHATASVISLITEQQKTFTESDIFDNGYVGHVLL</sequence>
<evidence type="ECO:0000256" key="4">
    <source>
        <dbReference type="ARBA" id="ARBA00022989"/>
    </source>
</evidence>
<evidence type="ECO:0000256" key="8">
    <source>
        <dbReference type="SAM" id="Coils"/>
    </source>
</evidence>
<keyword evidence="4" id="KW-1133">Transmembrane helix</keyword>
<comment type="caution">
    <text evidence="10">The sequence shown here is derived from an EMBL/GenBank/DDBJ whole genome shotgun (WGS) entry which is preliminary data.</text>
</comment>
<feature type="region of interest" description="Disordered" evidence="9">
    <location>
        <begin position="164"/>
        <end position="196"/>
    </location>
</feature>
<evidence type="ECO:0000313" key="11">
    <source>
        <dbReference type="Proteomes" id="UP001458880"/>
    </source>
</evidence>
<feature type="compositionally biased region" description="Basic and acidic residues" evidence="9">
    <location>
        <begin position="176"/>
        <end position="188"/>
    </location>
</feature>
<comment type="subunit">
    <text evidence="7">Component of the mitochondrial contact site and cristae organizing system (MICOS) complex.</text>
</comment>
<keyword evidence="6" id="KW-0472">Membrane</keyword>
<proteinExistence type="inferred from homology"/>
<protein>
    <recommendedName>
        <fullName evidence="7">MICOS complex subunit MIC60</fullName>
    </recommendedName>
    <alternativeName>
        <fullName evidence="7">Mitofilin</fullName>
    </alternativeName>
</protein>
<dbReference type="PANTHER" id="PTHR15415">
    <property type="entry name" value="MITOFILIN"/>
    <property type="match status" value="1"/>
</dbReference>
<organism evidence="10 11">
    <name type="scientific">Popillia japonica</name>
    <name type="common">Japanese beetle</name>
    <dbReference type="NCBI Taxonomy" id="7064"/>
    <lineage>
        <taxon>Eukaryota</taxon>
        <taxon>Metazoa</taxon>
        <taxon>Ecdysozoa</taxon>
        <taxon>Arthropoda</taxon>
        <taxon>Hexapoda</taxon>
        <taxon>Insecta</taxon>
        <taxon>Pterygota</taxon>
        <taxon>Neoptera</taxon>
        <taxon>Endopterygota</taxon>
        <taxon>Coleoptera</taxon>
        <taxon>Polyphaga</taxon>
        <taxon>Scarabaeiformia</taxon>
        <taxon>Scarabaeidae</taxon>
        <taxon>Rutelinae</taxon>
        <taxon>Popillia</taxon>
    </lineage>
</organism>
<dbReference type="Proteomes" id="UP001458880">
    <property type="component" value="Unassembled WGS sequence"/>
</dbReference>
<evidence type="ECO:0000256" key="9">
    <source>
        <dbReference type="SAM" id="MobiDB-lite"/>
    </source>
</evidence>
<evidence type="ECO:0000256" key="7">
    <source>
        <dbReference type="RuleBase" id="RU363000"/>
    </source>
</evidence>
<feature type="coiled-coil region" evidence="8">
    <location>
        <begin position="246"/>
        <end position="320"/>
    </location>
</feature>
<evidence type="ECO:0000256" key="2">
    <source>
        <dbReference type="ARBA" id="ARBA00022692"/>
    </source>
</evidence>
<dbReference type="GO" id="GO:0061617">
    <property type="term" value="C:MICOS complex"/>
    <property type="evidence" value="ECO:0007669"/>
    <property type="project" value="TreeGrafter"/>
</dbReference>
<keyword evidence="5 7" id="KW-0496">Mitochondrion</keyword>
<dbReference type="AlphaFoldDB" id="A0AAW1LSF9"/>
<dbReference type="Pfam" id="PF09731">
    <property type="entry name" value="Mitofilin"/>
    <property type="match status" value="1"/>
</dbReference>
<gene>
    <name evidence="10" type="ORF">QE152_g11142</name>
</gene>
<reference evidence="10 11" key="1">
    <citation type="journal article" date="2024" name="BMC Genomics">
        <title>De novo assembly and annotation of Popillia japonica's genome with initial clues to its potential as an invasive pest.</title>
        <authorList>
            <person name="Cucini C."/>
            <person name="Boschi S."/>
            <person name="Funari R."/>
            <person name="Cardaioli E."/>
            <person name="Iannotti N."/>
            <person name="Marturano G."/>
            <person name="Paoli F."/>
            <person name="Bruttini M."/>
            <person name="Carapelli A."/>
            <person name="Frati F."/>
            <person name="Nardi F."/>
        </authorList>
    </citation>
    <scope>NUCLEOTIDE SEQUENCE [LARGE SCALE GENOMIC DNA]</scope>
    <source>
        <strain evidence="10">DMR45628</strain>
    </source>
</reference>
<comment type="function">
    <text evidence="7">Component of the MICOS complex, a large protein complex of the mitochondrial inner membrane that plays crucial roles in the maintenance of crista junctions, inner membrane architecture, and formation of contact sites to the outer membrane.</text>
</comment>
<evidence type="ECO:0000313" key="10">
    <source>
        <dbReference type="EMBL" id="KAK9736950.1"/>
    </source>
</evidence>